<dbReference type="SUPFAM" id="SSF141371">
    <property type="entry name" value="PilZ domain-like"/>
    <property type="match status" value="1"/>
</dbReference>
<feature type="domain" description="PilZ" evidence="1">
    <location>
        <begin position="6"/>
        <end position="122"/>
    </location>
</feature>
<organism evidence="2 3">
    <name type="scientific">Sumerlaea chitinivorans</name>
    <dbReference type="NCBI Taxonomy" id="2250252"/>
    <lineage>
        <taxon>Bacteria</taxon>
        <taxon>Candidatus Sumerlaeota</taxon>
        <taxon>Candidatus Sumerlaeia</taxon>
        <taxon>Candidatus Sumerlaeales</taxon>
        <taxon>Candidatus Sumerlaeaceae</taxon>
        <taxon>Candidatus Sumerlaea</taxon>
    </lineage>
</organism>
<dbReference type="KEGG" id="schv:BRCON_0847"/>
<dbReference type="InterPro" id="IPR009875">
    <property type="entry name" value="PilZ_domain"/>
</dbReference>
<dbReference type="Pfam" id="PF07238">
    <property type="entry name" value="PilZ"/>
    <property type="match status" value="1"/>
</dbReference>
<accession>A0A2Z4Y3E5</accession>
<evidence type="ECO:0000313" key="2">
    <source>
        <dbReference type="EMBL" id="AXA35624.1"/>
    </source>
</evidence>
<proteinExistence type="predicted"/>
<dbReference type="Proteomes" id="UP000262583">
    <property type="component" value="Chromosome"/>
</dbReference>
<evidence type="ECO:0000313" key="3">
    <source>
        <dbReference type="Proteomes" id="UP000262583"/>
    </source>
</evidence>
<dbReference type="GO" id="GO:0035438">
    <property type="term" value="F:cyclic-di-GMP binding"/>
    <property type="evidence" value="ECO:0007669"/>
    <property type="project" value="InterPro"/>
</dbReference>
<protein>
    <recommendedName>
        <fullName evidence="1">PilZ domain-containing protein</fullName>
    </recommendedName>
</protein>
<dbReference type="EMBL" id="CP030759">
    <property type="protein sequence ID" value="AXA35624.1"/>
    <property type="molecule type" value="Genomic_DNA"/>
</dbReference>
<evidence type="ECO:0000259" key="1">
    <source>
        <dbReference type="Pfam" id="PF07238"/>
    </source>
</evidence>
<gene>
    <name evidence="2" type="ORF">BRCON_0847</name>
</gene>
<sequence>MTSEKNRRYPRVPVEIDATLCILLPEQTFQPIVKSAKIVDLSERGAMVEFHGDDSIVRELLRATRYCRLGINPGQGLPEKLIGKAVWVQPISEESGGVRCRVGLYFEEVDDAIVEQLRAYVTKRLRELAAEESQS</sequence>
<reference evidence="2 3" key="1">
    <citation type="submission" date="2018-05" db="EMBL/GenBank/DDBJ databases">
        <title>A metagenomic window into the 2 km-deep terrestrial subsurface aquifer revealed taxonomically and functionally diverse microbial community comprising novel uncultured bacterial lineages.</title>
        <authorList>
            <person name="Kadnikov V.V."/>
            <person name="Mardanov A.V."/>
            <person name="Beletsky A.V."/>
            <person name="Banks D."/>
            <person name="Pimenov N.V."/>
            <person name="Frank Y.A."/>
            <person name="Karnachuk O.V."/>
            <person name="Ravin N.V."/>
        </authorList>
    </citation>
    <scope>NUCLEOTIDE SEQUENCE [LARGE SCALE GENOMIC DNA]</scope>
    <source>
        <strain evidence="2">BY</strain>
    </source>
</reference>
<dbReference type="Gene3D" id="2.40.10.220">
    <property type="entry name" value="predicted glycosyltransferase like domains"/>
    <property type="match status" value="1"/>
</dbReference>
<name>A0A2Z4Y3E5_SUMC1</name>
<dbReference type="AlphaFoldDB" id="A0A2Z4Y3E5"/>